<evidence type="ECO:0000259" key="1">
    <source>
        <dbReference type="SMART" id="SM00479"/>
    </source>
</evidence>
<sequence length="275" mass="30901">MNATVSLKTILQEIAETLKITRPLTVLDVETTGLSFKTDRIIQVSFSTVTPSKEVSTRTRLINPEMPIPEAATAIHGITDADVADEPTFQHIAKSLAESLHGHDFIGYNFRFDQGMLNAEFERAKIPSPFVDTAVIDPFRLWQHLETRTLSDAVEHFYGAKPKNAHRADVDVDSTARAFVGQLRTNKLPLSVQDLHHITQPRDWLDPDGKIIWRDGAARLNFGQYRGQTLQEVQKKDKGYFNFIIKKDFPAKVKVIIAEAAEGVYPKAPSHLDND</sequence>
<dbReference type="GO" id="GO:0005829">
    <property type="term" value="C:cytosol"/>
    <property type="evidence" value="ECO:0007669"/>
    <property type="project" value="TreeGrafter"/>
</dbReference>
<dbReference type="AlphaFoldDB" id="A0A381SJP3"/>
<dbReference type="InterPro" id="IPR013520">
    <property type="entry name" value="Ribonucl_H"/>
</dbReference>
<dbReference type="SMART" id="SM00479">
    <property type="entry name" value="EXOIII"/>
    <property type="match status" value="1"/>
</dbReference>
<dbReference type="Pfam" id="PF20600">
    <property type="entry name" value="ExoX-like_C"/>
    <property type="match status" value="1"/>
</dbReference>
<dbReference type="FunFam" id="3.30.420.10:FF:000045">
    <property type="entry name" value="3'-5' exonuclease DinG"/>
    <property type="match status" value="1"/>
</dbReference>
<protein>
    <recommendedName>
        <fullName evidence="1">Exonuclease domain-containing protein</fullName>
    </recommendedName>
</protein>
<reference evidence="2" key="1">
    <citation type="submission" date="2018-05" db="EMBL/GenBank/DDBJ databases">
        <authorList>
            <person name="Lanie J.A."/>
            <person name="Ng W.-L."/>
            <person name="Kazmierczak K.M."/>
            <person name="Andrzejewski T.M."/>
            <person name="Davidsen T.M."/>
            <person name="Wayne K.J."/>
            <person name="Tettelin H."/>
            <person name="Glass J.I."/>
            <person name="Rusch D."/>
            <person name="Podicherti R."/>
            <person name="Tsui H.-C.T."/>
            <person name="Winkler M.E."/>
        </authorList>
    </citation>
    <scope>NUCLEOTIDE SEQUENCE</scope>
</reference>
<dbReference type="InterPro" id="IPR036397">
    <property type="entry name" value="RNaseH_sf"/>
</dbReference>
<dbReference type="PANTHER" id="PTHR30231">
    <property type="entry name" value="DNA POLYMERASE III SUBUNIT EPSILON"/>
    <property type="match status" value="1"/>
</dbReference>
<dbReference type="InterPro" id="IPR046768">
    <property type="entry name" value="ExoX-like_C"/>
</dbReference>
<dbReference type="InterPro" id="IPR012337">
    <property type="entry name" value="RNaseH-like_sf"/>
</dbReference>
<dbReference type="GO" id="GO:0008408">
    <property type="term" value="F:3'-5' exonuclease activity"/>
    <property type="evidence" value="ECO:0007669"/>
    <property type="project" value="TreeGrafter"/>
</dbReference>
<evidence type="ECO:0000313" key="2">
    <source>
        <dbReference type="EMBL" id="SVA03664.1"/>
    </source>
</evidence>
<name>A0A381SJP3_9ZZZZ</name>
<dbReference type="CDD" id="cd06127">
    <property type="entry name" value="DEDDh"/>
    <property type="match status" value="1"/>
</dbReference>
<proteinExistence type="predicted"/>
<feature type="domain" description="Exonuclease" evidence="1">
    <location>
        <begin position="23"/>
        <end position="188"/>
    </location>
</feature>
<gene>
    <name evidence="2" type="ORF">METZ01_LOCUS56518</name>
</gene>
<dbReference type="SUPFAM" id="SSF53098">
    <property type="entry name" value="Ribonuclease H-like"/>
    <property type="match status" value="1"/>
</dbReference>
<organism evidence="2">
    <name type="scientific">marine metagenome</name>
    <dbReference type="NCBI Taxonomy" id="408172"/>
    <lineage>
        <taxon>unclassified sequences</taxon>
        <taxon>metagenomes</taxon>
        <taxon>ecological metagenomes</taxon>
    </lineage>
</organism>
<dbReference type="GO" id="GO:0045004">
    <property type="term" value="P:DNA replication proofreading"/>
    <property type="evidence" value="ECO:0007669"/>
    <property type="project" value="TreeGrafter"/>
</dbReference>
<dbReference type="GO" id="GO:0003676">
    <property type="term" value="F:nucleic acid binding"/>
    <property type="evidence" value="ECO:0007669"/>
    <property type="project" value="InterPro"/>
</dbReference>
<dbReference type="EMBL" id="UINC01003135">
    <property type="protein sequence ID" value="SVA03664.1"/>
    <property type="molecule type" value="Genomic_DNA"/>
</dbReference>
<dbReference type="Gene3D" id="3.30.420.10">
    <property type="entry name" value="Ribonuclease H-like superfamily/Ribonuclease H"/>
    <property type="match status" value="1"/>
</dbReference>
<accession>A0A381SJP3</accession>
<dbReference type="Pfam" id="PF00929">
    <property type="entry name" value="RNase_T"/>
    <property type="match status" value="1"/>
</dbReference>
<dbReference type="PANTHER" id="PTHR30231:SF41">
    <property type="entry name" value="DNA POLYMERASE III SUBUNIT EPSILON"/>
    <property type="match status" value="1"/>
</dbReference>